<evidence type="ECO:0000256" key="1">
    <source>
        <dbReference type="ARBA" id="ARBA00022596"/>
    </source>
</evidence>
<protein>
    <recommendedName>
        <fullName evidence="5">Nickel insertion protein</fullName>
    </recommendedName>
</protein>
<dbReference type="PANTHER" id="PTHR36566">
    <property type="entry name" value="NICKEL INSERTION PROTEIN-RELATED"/>
    <property type="match status" value="1"/>
</dbReference>
<evidence type="ECO:0000313" key="3">
    <source>
        <dbReference type="EMBL" id="KAF0738951.1"/>
    </source>
</evidence>
<dbReference type="Gene3D" id="3.30.70.1380">
    <property type="entry name" value="Transcriptional regulatory protein pf0864 domain like"/>
    <property type="match status" value="1"/>
</dbReference>
<proteinExistence type="inferred from homology"/>
<dbReference type="Pfam" id="PF01969">
    <property type="entry name" value="Ni_insertion"/>
    <property type="match status" value="1"/>
</dbReference>
<dbReference type="InterPro" id="IPR002822">
    <property type="entry name" value="Ni_insertion"/>
</dbReference>
<feature type="compositionally biased region" description="Basic and acidic residues" evidence="2">
    <location>
        <begin position="101"/>
        <end position="146"/>
    </location>
</feature>
<dbReference type="Gene3D" id="3.10.20.300">
    <property type="entry name" value="mk0293 like domain"/>
    <property type="match status" value="1"/>
</dbReference>
<dbReference type="PRINTS" id="PR00334">
    <property type="entry name" value="KININOGEN"/>
</dbReference>
<dbReference type="AlphaFoldDB" id="A0A6G0XFA5"/>
<evidence type="ECO:0008006" key="5">
    <source>
        <dbReference type="Google" id="ProtNLM"/>
    </source>
</evidence>
<feature type="compositionally biased region" description="Basic and acidic residues" evidence="2">
    <location>
        <begin position="154"/>
        <end position="173"/>
    </location>
</feature>
<keyword evidence="1" id="KW-0533">Nickel</keyword>
<dbReference type="VEuPathDB" id="FungiDB:AeMF1_003503"/>
<organism evidence="3 4">
    <name type="scientific">Aphanomyces euteiches</name>
    <dbReference type="NCBI Taxonomy" id="100861"/>
    <lineage>
        <taxon>Eukaryota</taxon>
        <taxon>Sar</taxon>
        <taxon>Stramenopiles</taxon>
        <taxon>Oomycota</taxon>
        <taxon>Saprolegniomycetes</taxon>
        <taxon>Saprolegniales</taxon>
        <taxon>Verrucalvaceae</taxon>
        <taxon>Aphanomyces</taxon>
    </lineage>
</organism>
<dbReference type="EMBL" id="VJMJ01000068">
    <property type="protein sequence ID" value="KAF0738951.1"/>
    <property type="molecule type" value="Genomic_DNA"/>
</dbReference>
<accession>A0A6G0XFA5</accession>
<dbReference type="NCBIfam" id="TIGR00299">
    <property type="entry name" value="nickel pincer cofactor biosynthesis protein LarC"/>
    <property type="match status" value="1"/>
</dbReference>
<reference evidence="3 4" key="1">
    <citation type="submission" date="2019-07" db="EMBL/GenBank/DDBJ databases">
        <title>Genomics analysis of Aphanomyces spp. identifies a new class of oomycete effector associated with host adaptation.</title>
        <authorList>
            <person name="Gaulin E."/>
        </authorList>
    </citation>
    <scope>NUCLEOTIDE SEQUENCE [LARGE SCALE GENOMIC DNA]</scope>
    <source>
        <strain evidence="3 4">ATCC 201684</strain>
    </source>
</reference>
<dbReference type="HAMAP" id="MF_01074">
    <property type="entry name" value="LarC"/>
    <property type="match status" value="1"/>
</dbReference>
<evidence type="ECO:0000256" key="2">
    <source>
        <dbReference type="SAM" id="MobiDB-lite"/>
    </source>
</evidence>
<feature type="compositionally biased region" description="Basic and acidic residues" evidence="2">
    <location>
        <begin position="79"/>
        <end position="90"/>
    </location>
</feature>
<dbReference type="Proteomes" id="UP000481153">
    <property type="component" value="Unassembled WGS sequence"/>
</dbReference>
<evidence type="ECO:0000313" key="4">
    <source>
        <dbReference type="Proteomes" id="UP000481153"/>
    </source>
</evidence>
<sequence length="527" mass="58203">MGKIAFFDCSAGAAGDMILGALIDAGAPLDRVKASLEHLTAIRGEWDLSSNRVWKGKGQIAATKVHVHSIHRHAPLPAPEHDDQAAKESSDVLSNDPTGEVNHDHDHNHFHDHDLNHGDNDGHHYHSHDHGHAHDHHHDHQRDHNHSHSHHHSHEHDHDHHHDHHHEGGHGDFERNLKTIENMIDSSKLSPWVKENSKRVFYCLAEAEASVHGTTIDKIHFHEVGAIDSIIDTIGSVVALELLQVEEVHCSFLPFSKNFVKCMHGVMPVPAPATLRLFMGIPVAPAPNGAVGELVTPTGASLMKALAKTFGQPPPFLPTASGSGAGTKDFPNHANIVRVVIGDAIEPSASVPNASWRPMLPRERQLDASGENVIVLETNLDDMNPQVFGHVQDLLFQRGALDVWLQPIQMKKNRPATLLSVLCHHQKVDELSQILFDETTTLGIRRQTMNRLVLRREKINVATPYGIASAKIGYMDDRVVNVQPEYEDCKALALSQNVPLKVVLAKVSSLAFEQVESPAKRPDQDQP</sequence>
<gene>
    <name evidence="3" type="ORF">Ae201684_005320</name>
</gene>
<dbReference type="InterPro" id="IPR002395">
    <property type="entry name" value="Kininogen"/>
</dbReference>
<name>A0A6G0XFA5_9STRA</name>
<feature type="region of interest" description="Disordered" evidence="2">
    <location>
        <begin position="74"/>
        <end position="173"/>
    </location>
</feature>
<comment type="caution">
    <text evidence="3">The sequence shown here is derived from an EMBL/GenBank/DDBJ whole genome shotgun (WGS) entry which is preliminary data.</text>
</comment>
<keyword evidence="4" id="KW-1185">Reference proteome</keyword>
<dbReference type="PANTHER" id="PTHR36566:SF1">
    <property type="entry name" value="PYRIDINIUM-3,5-BISTHIOCARBOXYLIC ACID MONONUCLEOTIDE NICKEL INSERTION PROTEIN"/>
    <property type="match status" value="1"/>
</dbReference>